<dbReference type="SUPFAM" id="SSF55874">
    <property type="entry name" value="ATPase domain of HSP90 chaperone/DNA topoisomerase II/histidine kinase"/>
    <property type="match status" value="1"/>
</dbReference>
<evidence type="ECO:0000313" key="15">
    <source>
        <dbReference type="Proteomes" id="UP000530850"/>
    </source>
</evidence>
<keyword evidence="10" id="KW-0472">Membrane</keyword>
<keyword evidence="7" id="KW-0902">Two-component regulatory system</keyword>
<comment type="catalytic activity">
    <reaction evidence="1">
        <text>ATP + protein L-histidine = ADP + protein N-phospho-L-histidine.</text>
        <dbReference type="EC" id="2.7.13.3"/>
    </reaction>
</comment>
<comment type="caution">
    <text evidence="12">The sequence shown here is derived from an EMBL/GenBank/DDBJ whole genome shotgun (WGS) entry which is preliminary data.</text>
</comment>
<dbReference type="Pfam" id="PF02518">
    <property type="entry name" value="HATPase_c"/>
    <property type="match status" value="1"/>
</dbReference>
<dbReference type="InterPro" id="IPR036097">
    <property type="entry name" value="HisK_dim/P_sf"/>
</dbReference>
<evidence type="ECO:0000256" key="4">
    <source>
        <dbReference type="ARBA" id="ARBA00022553"/>
    </source>
</evidence>
<keyword evidence="10" id="KW-1133">Transmembrane helix</keyword>
<evidence type="ECO:0000256" key="9">
    <source>
        <dbReference type="SAM" id="MobiDB-lite"/>
    </source>
</evidence>
<evidence type="ECO:0000256" key="3">
    <source>
        <dbReference type="ARBA" id="ARBA00012438"/>
    </source>
</evidence>
<keyword evidence="14" id="KW-1185">Reference proteome</keyword>
<evidence type="ECO:0000256" key="7">
    <source>
        <dbReference type="ARBA" id="ARBA00023012"/>
    </source>
</evidence>
<dbReference type="GO" id="GO:0000155">
    <property type="term" value="F:phosphorelay sensor kinase activity"/>
    <property type="evidence" value="ECO:0007669"/>
    <property type="project" value="InterPro"/>
</dbReference>
<dbReference type="InterPro" id="IPR003661">
    <property type="entry name" value="HisK_dim/P_dom"/>
</dbReference>
<keyword evidence="4" id="KW-0597">Phosphoprotein</keyword>
<dbReference type="EC" id="2.7.13.3" evidence="3"/>
<dbReference type="OrthoDB" id="9757990at2"/>
<protein>
    <recommendedName>
        <fullName evidence="8">Sensor-like histidine kinase SenX3</fullName>
        <ecNumber evidence="3">2.7.13.3</ecNumber>
    </recommendedName>
</protein>
<evidence type="ECO:0000256" key="5">
    <source>
        <dbReference type="ARBA" id="ARBA00022679"/>
    </source>
</evidence>
<dbReference type="PANTHER" id="PTHR45453:SF1">
    <property type="entry name" value="PHOSPHATE REGULON SENSOR PROTEIN PHOR"/>
    <property type="match status" value="1"/>
</dbReference>
<dbReference type="AlphaFoldDB" id="A0A3N0ABW2"/>
<dbReference type="InterPro" id="IPR004358">
    <property type="entry name" value="Sig_transdc_His_kin-like_C"/>
</dbReference>
<dbReference type="CDD" id="cd00075">
    <property type="entry name" value="HATPase"/>
    <property type="match status" value="1"/>
</dbReference>
<dbReference type="InterPro" id="IPR005467">
    <property type="entry name" value="His_kinase_dom"/>
</dbReference>
<evidence type="ECO:0000256" key="8">
    <source>
        <dbReference type="ARBA" id="ARBA00039401"/>
    </source>
</evidence>
<dbReference type="Gene3D" id="1.10.287.130">
    <property type="match status" value="1"/>
</dbReference>
<dbReference type="FunFam" id="3.30.565.10:FF:000006">
    <property type="entry name" value="Sensor histidine kinase WalK"/>
    <property type="match status" value="1"/>
</dbReference>
<dbReference type="SUPFAM" id="SSF47384">
    <property type="entry name" value="Homodimeric domain of signal transducing histidine kinase"/>
    <property type="match status" value="1"/>
</dbReference>
<dbReference type="GO" id="GO:0005886">
    <property type="term" value="C:plasma membrane"/>
    <property type="evidence" value="ECO:0007669"/>
    <property type="project" value="UniProtKB-SubCell"/>
</dbReference>
<dbReference type="InterPro" id="IPR050351">
    <property type="entry name" value="BphY/WalK/GraS-like"/>
</dbReference>
<evidence type="ECO:0000313" key="14">
    <source>
        <dbReference type="Proteomes" id="UP000309454"/>
    </source>
</evidence>
<reference evidence="13 14" key="1">
    <citation type="submission" date="2019-04" db="EMBL/GenBank/DDBJ databases">
        <title>Microbes associate with the intestines of laboratory mice.</title>
        <authorList>
            <person name="Navarre W."/>
            <person name="Wong E."/>
            <person name="Huang K.C."/>
            <person name="Tropini C."/>
            <person name="Ng K."/>
            <person name="Yu B."/>
        </authorList>
    </citation>
    <scope>NUCLEOTIDE SEQUENCE [LARGE SCALE GENOMIC DNA]</scope>
    <source>
        <strain evidence="13 14">NM48_B13</strain>
    </source>
</reference>
<feature type="domain" description="Histidine kinase" evidence="11">
    <location>
        <begin position="358"/>
        <end position="575"/>
    </location>
</feature>
<dbReference type="Proteomes" id="UP000530850">
    <property type="component" value="Unassembled WGS sequence"/>
</dbReference>
<keyword evidence="5 12" id="KW-0808">Transferase</keyword>
<evidence type="ECO:0000313" key="12">
    <source>
        <dbReference type="EMBL" id="MBB3171418.1"/>
    </source>
</evidence>
<dbReference type="PRINTS" id="PR00344">
    <property type="entry name" value="BCTRLSENSOR"/>
</dbReference>
<organism evidence="12 15">
    <name type="scientific">Parvibacter caecicola</name>
    <dbReference type="NCBI Taxonomy" id="747645"/>
    <lineage>
        <taxon>Bacteria</taxon>
        <taxon>Bacillati</taxon>
        <taxon>Actinomycetota</taxon>
        <taxon>Coriobacteriia</taxon>
        <taxon>Coriobacteriales</taxon>
        <taxon>Coriobacteriaceae</taxon>
        <taxon>Parvibacter</taxon>
    </lineage>
</organism>
<dbReference type="Gene3D" id="3.30.565.10">
    <property type="entry name" value="Histidine kinase-like ATPase, C-terminal domain"/>
    <property type="match status" value="1"/>
</dbReference>
<reference evidence="12 15" key="2">
    <citation type="submission" date="2020-08" db="EMBL/GenBank/DDBJ databases">
        <title>Sequencing the genomes of 1000 actinobacteria strains.</title>
        <authorList>
            <person name="Klenk H.-P."/>
        </authorList>
    </citation>
    <scope>NUCLEOTIDE SEQUENCE [LARGE SCALE GENOMIC DNA]</scope>
    <source>
        <strain evidence="12 15">DSM 22242</strain>
    </source>
</reference>
<feature type="transmembrane region" description="Helical" evidence="10">
    <location>
        <begin position="274"/>
        <end position="293"/>
    </location>
</feature>
<dbReference type="GO" id="GO:0016036">
    <property type="term" value="P:cellular response to phosphate starvation"/>
    <property type="evidence" value="ECO:0007669"/>
    <property type="project" value="TreeGrafter"/>
</dbReference>
<evidence type="ECO:0000259" key="11">
    <source>
        <dbReference type="PROSITE" id="PS50109"/>
    </source>
</evidence>
<dbReference type="EMBL" id="SSTM01000006">
    <property type="protein sequence ID" value="TJW09884.1"/>
    <property type="molecule type" value="Genomic_DNA"/>
</dbReference>
<evidence type="ECO:0000313" key="13">
    <source>
        <dbReference type="EMBL" id="TJW09884.1"/>
    </source>
</evidence>
<evidence type="ECO:0000256" key="1">
    <source>
        <dbReference type="ARBA" id="ARBA00000085"/>
    </source>
</evidence>
<dbReference type="PROSITE" id="PS50109">
    <property type="entry name" value="HIS_KIN"/>
    <property type="match status" value="1"/>
</dbReference>
<comment type="subcellular location">
    <subcellularLocation>
        <location evidence="2">Cell membrane</location>
    </subcellularLocation>
</comment>
<keyword evidence="10" id="KW-0812">Transmembrane</keyword>
<dbReference type="Pfam" id="PF00512">
    <property type="entry name" value="HisKA"/>
    <property type="match status" value="1"/>
</dbReference>
<evidence type="ECO:0000256" key="6">
    <source>
        <dbReference type="ARBA" id="ARBA00022777"/>
    </source>
</evidence>
<dbReference type="Proteomes" id="UP000309454">
    <property type="component" value="Unassembled WGS sequence"/>
</dbReference>
<evidence type="ECO:0000256" key="10">
    <source>
        <dbReference type="SAM" id="Phobius"/>
    </source>
</evidence>
<dbReference type="GO" id="GO:0004721">
    <property type="term" value="F:phosphoprotein phosphatase activity"/>
    <property type="evidence" value="ECO:0007669"/>
    <property type="project" value="TreeGrafter"/>
</dbReference>
<keyword evidence="6 12" id="KW-0418">Kinase</keyword>
<accession>A0A3N0ABW2</accession>
<dbReference type="PANTHER" id="PTHR45453">
    <property type="entry name" value="PHOSPHATE REGULON SENSOR PROTEIN PHOR"/>
    <property type="match status" value="1"/>
</dbReference>
<dbReference type="RefSeq" id="WP_123185385.1">
    <property type="nucleotide sequence ID" value="NZ_CANPEU010000019.1"/>
</dbReference>
<dbReference type="SMART" id="SM00388">
    <property type="entry name" value="HisKA"/>
    <property type="match status" value="1"/>
</dbReference>
<feature type="transmembrane region" description="Helical" evidence="10">
    <location>
        <begin position="20"/>
        <end position="41"/>
    </location>
</feature>
<dbReference type="GeneID" id="93356695"/>
<gene>
    <name evidence="13" type="ORF">E5982_08555</name>
    <name evidence="12" type="ORF">FHR31_001236</name>
</gene>
<dbReference type="EMBL" id="JACHYA010000003">
    <property type="protein sequence ID" value="MBB3171418.1"/>
    <property type="molecule type" value="Genomic_DNA"/>
</dbReference>
<name>A0A3N0ABW2_9ACTN</name>
<dbReference type="InterPro" id="IPR003594">
    <property type="entry name" value="HATPase_dom"/>
</dbReference>
<dbReference type="CDD" id="cd00082">
    <property type="entry name" value="HisKA"/>
    <property type="match status" value="1"/>
</dbReference>
<proteinExistence type="predicted"/>
<feature type="region of interest" description="Disordered" evidence="9">
    <location>
        <begin position="112"/>
        <end position="136"/>
    </location>
</feature>
<dbReference type="InterPro" id="IPR036890">
    <property type="entry name" value="HATPase_C_sf"/>
</dbReference>
<dbReference type="SMART" id="SM00387">
    <property type="entry name" value="HATPase_c"/>
    <property type="match status" value="1"/>
</dbReference>
<sequence>MALRSDQAKILRRKVVRSAFVRIGVFTLVVALAAVGFTLFLRDSVANFVADNTSRWVSLNSDAQLQHVLRENGLMDTSVALAYADSSLDPLAIPFSGEEYDEELAAIEEMRELGKESASADTSQKADGPTEGAGDVSVFVEGEGENDAEGAPSADNTLLTWEEAQEQQARENYFRAVKNRLHTEDDVLARTVYGCARMAELSESEAATMLEGLYRESQQQALDVWREQDPQQQAQQLSLSLVTPDPVYQVLTDSAGQVQIRDISIYSFIRSLRIPLLLLVLVVGWFVIIWLSLNKSMRYFDDLSEAVAGLLSNRQAKIELPDDLSIVQNELAVIRAQSLADERAAQAAETRKNELVAYLAHDIRTPLTSVLGYLDLLREGRELPRSVQQKYADIAYAKAVRLEDLINEFFEITRYNLSAIPIEREMVNVRFFCQQVAESFFPEAQSRHLEIRVVAGSEMQFFIDPDKLARAIGNIMRNAVAHAEEGTPITLEAVQGEDNATVIAVTNYGREISPEHLKTVFEKFYREDSARSSDSGGTGLGLAITREIVVAHGGIITAASESGRTVFTIVLPYVDRGW</sequence>
<evidence type="ECO:0000256" key="2">
    <source>
        <dbReference type="ARBA" id="ARBA00004236"/>
    </source>
</evidence>